<evidence type="ECO:0000256" key="5">
    <source>
        <dbReference type="ARBA" id="ARBA00022723"/>
    </source>
</evidence>
<dbReference type="GO" id="GO:0043137">
    <property type="term" value="P:DNA replication, removal of RNA primer"/>
    <property type="evidence" value="ECO:0007669"/>
    <property type="project" value="TreeGrafter"/>
</dbReference>
<evidence type="ECO:0000259" key="8">
    <source>
        <dbReference type="PROSITE" id="PS50879"/>
    </source>
</evidence>
<dbReference type="Pfam" id="PF00075">
    <property type="entry name" value="RNase_H"/>
    <property type="match status" value="1"/>
</dbReference>
<evidence type="ECO:0000313" key="10">
    <source>
        <dbReference type="Proteomes" id="UP000077266"/>
    </source>
</evidence>
<protein>
    <recommendedName>
        <fullName evidence="3">ribonuclease H</fullName>
        <ecNumber evidence="3">3.1.26.4</ecNumber>
    </recommendedName>
</protein>
<evidence type="ECO:0000256" key="4">
    <source>
        <dbReference type="ARBA" id="ARBA00022722"/>
    </source>
</evidence>
<evidence type="ECO:0000256" key="3">
    <source>
        <dbReference type="ARBA" id="ARBA00012180"/>
    </source>
</evidence>
<dbReference type="SUPFAM" id="SSF53098">
    <property type="entry name" value="Ribonuclease H-like"/>
    <property type="match status" value="1"/>
</dbReference>
<keyword evidence="5" id="KW-0479">Metal-binding</keyword>
<keyword evidence="7" id="KW-0378">Hydrolase</keyword>
<dbReference type="Proteomes" id="UP000077266">
    <property type="component" value="Unassembled WGS sequence"/>
</dbReference>
<feature type="domain" description="RNase H type-1" evidence="8">
    <location>
        <begin position="27"/>
        <end position="167"/>
    </location>
</feature>
<keyword evidence="10" id="KW-1185">Reference proteome</keyword>
<evidence type="ECO:0000256" key="1">
    <source>
        <dbReference type="ARBA" id="ARBA00000077"/>
    </source>
</evidence>
<dbReference type="InterPro" id="IPR012337">
    <property type="entry name" value="RNaseH-like_sf"/>
</dbReference>
<dbReference type="AlphaFoldDB" id="A0A165BG84"/>
<keyword evidence="6" id="KW-0255">Endonuclease</keyword>
<name>A0A165BG84_EXIGL</name>
<reference evidence="9 10" key="1">
    <citation type="journal article" date="2016" name="Mol. Biol. Evol.">
        <title>Comparative Genomics of Early-Diverging Mushroom-Forming Fungi Provides Insights into the Origins of Lignocellulose Decay Capabilities.</title>
        <authorList>
            <person name="Nagy L.G."/>
            <person name="Riley R."/>
            <person name="Tritt A."/>
            <person name="Adam C."/>
            <person name="Daum C."/>
            <person name="Floudas D."/>
            <person name="Sun H."/>
            <person name="Yadav J.S."/>
            <person name="Pangilinan J."/>
            <person name="Larsson K.H."/>
            <person name="Matsuura K."/>
            <person name="Barry K."/>
            <person name="Labutti K."/>
            <person name="Kuo R."/>
            <person name="Ohm R.A."/>
            <person name="Bhattacharya S.S."/>
            <person name="Shirouzu T."/>
            <person name="Yoshinaga Y."/>
            <person name="Martin F.M."/>
            <person name="Grigoriev I.V."/>
            <person name="Hibbett D.S."/>
        </authorList>
    </citation>
    <scope>NUCLEOTIDE SEQUENCE [LARGE SCALE GENOMIC DNA]</scope>
    <source>
        <strain evidence="9 10">HHB12029</strain>
    </source>
</reference>
<dbReference type="EC" id="3.1.26.4" evidence="3"/>
<dbReference type="Gene3D" id="3.30.420.10">
    <property type="entry name" value="Ribonuclease H-like superfamily/Ribonuclease H"/>
    <property type="match status" value="1"/>
</dbReference>
<sequence>MLHEVMSLSVTWEDAMSALYGVPVLEDPNPLQVYTDGSCLFPGTTQAAAGSGIYWGPDHLRNCALRLPGQEQTNNRAELYAILRCLEQGDPMRGLRIYTDSEYAIRSIAEWAPSRAELAWTCLNGDLLRDICLLIRRRLTRVTLVWVQAHGKNQHNAAADALARKGA</sequence>
<gene>
    <name evidence="9" type="ORF">EXIGLDRAFT_593735</name>
</gene>
<dbReference type="GO" id="GO:0004523">
    <property type="term" value="F:RNA-DNA hybrid ribonuclease activity"/>
    <property type="evidence" value="ECO:0007669"/>
    <property type="project" value="UniProtKB-EC"/>
</dbReference>
<comment type="similarity">
    <text evidence="2">Belongs to the RNase H family.</text>
</comment>
<dbReference type="STRING" id="1314781.A0A165BG84"/>
<dbReference type="OrthoDB" id="245563at2759"/>
<proteinExistence type="inferred from homology"/>
<dbReference type="InParanoid" id="A0A165BG84"/>
<organism evidence="9 10">
    <name type="scientific">Exidia glandulosa HHB12029</name>
    <dbReference type="NCBI Taxonomy" id="1314781"/>
    <lineage>
        <taxon>Eukaryota</taxon>
        <taxon>Fungi</taxon>
        <taxon>Dikarya</taxon>
        <taxon>Basidiomycota</taxon>
        <taxon>Agaricomycotina</taxon>
        <taxon>Agaricomycetes</taxon>
        <taxon>Auriculariales</taxon>
        <taxon>Exidiaceae</taxon>
        <taxon>Exidia</taxon>
    </lineage>
</organism>
<dbReference type="InterPro" id="IPR050092">
    <property type="entry name" value="RNase_H"/>
</dbReference>
<accession>A0A165BG84</accession>
<evidence type="ECO:0000256" key="7">
    <source>
        <dbReference type="ARBA" id="ARBA00022801"/>
    </source>
</evidence>
<dbReference type="InterPro" id="IPR036397">
    <property type="entry name" value="RNaseH_sf"/>
</dbReference>
<evidence type="ECO:0000256" key="6">
    <source>
        <dbReference type="ARBA" id="ARBA00022759"/>
    </source>
</evidence>
<dbReference type="InterPro" id="IPR002156">
    <property type="entry name" value="RNaseH_domain"/>
</dbReference>
<dbReference type="PANTHER" id="PTHR10642:SF26">
    <property type="entry name" value="RIBONUCLEASE H1"/>
    <property type="match status" value="1"/>
</dbReference>
<dbReference type="GO" id="GO:0046872">
    <property type="term" value="F:metal ion binding"/>
    <property type="evidence" value="ECO:0007669"/>
    <property type="project" value="UniProtKB-KW"/>
</dbReference>
<feature type="non-terminal residue" evidence="9">
    <location>
        <position position="167"/>
    </location>
</feature>
<dbReference type="PANTHER" id="PTHR10642">
    <property type="entry name" value="RIBONUCLEASE H1"/>
    <property type="match status" value="1"/>
</dbReference>
<evidence type="ECO:0000313" key="9">
    <source>
        <dbReference type="EMBL" id="KZV80584.1"/>
    </source>
</evidence>
<dbReference type="PROSITE" id="PS50879">
    <property type="entry name" value="RNASE_H_1"/>
    <property type="match status" value="1"/>
</dbReference>
<evidence type="ECO:0000256" key="2">
    <source>
        <dbReference type="ARBA" id="ARBA00005300"/>
    </source>
</evidence>
<comment type="catalytic activity">
    <reaction evidence="1">
        <text>Endonucleolytic cleavage to 5'-phosphomonoester.</text>
        <dbReference type="EC" id="3.1.26.4"/>
    </reaction>
</comment>
<dbReference type="GO" id="GO:0003676">
    <property type="term" value="F:nucleic acid binding"/>
    <property type="evidence" value="ECO:0007669"/>
    <property type="project" value="InterPro"/>
</dbReference>
<keyword evidence="4" id="KW-0540">Nuclease</keyword>
<dbReference type="CDD" id="cd09280">
    <property type="entry name" value="RNase_HI_eukaryote_like"/>
    <property type="match status" value="1"/>
</dbReference>
<dbReference type="EMBL" id="KV426466">
    <property type="protein sequence ID" value="KZV80584.1"/>
    <property type="molecule type" value="Genomic_DNA"/>
</dbReference>